<reference evidence="3 4" key="1">
    <citation type="submission" date="2019-02" db="EMBL/GenBank/DDBJ databases">
        <title>Deep-cultivation of Planctomycetes and their phenomic and genomic characterization uncovers novel biology.</title>
        <authorList>
            <person name="Wiegand S."/>
            <person name="Jogler M."/>
            <person name="Boedeker C."/>
            <person name="Pinto D."/>
            <person name="Vollmers J."/>
            <person name="Rivas-Marin E."/>
            <person name="Kohn T."/>
            <person name="Peeters S.H."/>
            <person name="Heuer A."/>
            <person name="Rast P."/>
            <person name="Oberbeckmann S."/>
            <person name="Bunk B."/>
            <person name="Jeske O."/>
            <person name="Meyerdierks A."/>
            <person name="Storesund J.E."/>
            <person name="Kallscheuer N."/>
            <person name="Luecker S."/>
            <person name="Lage O.M."/>
            <person name="Pohl T."/>
            <person name="Merkel B.J."/>
            <person name="Hornburger P."/>
            <person name="Mueller R.-W."/>
            <person name="Bruemmer F."/>
            <person name="Labrenz M."/>
            <person name="Spormann A.M."/>
            <person name="Op Den Camp H."/>
            <person name="Overmann J."/>
            <person name="Amann R."/>
            <person name="Jetten M.S.M."/>
            <person name="Mascher T."/>
            <person name="Medema M.H."/>
            <person name="Devos D.P."/>
            <person name="Kaster A.-K."/>
            <person name="Ovreas L."/>
            <person name="Rohde M."/>
            <person name="Galperin M.Y."/>
            <person name="Jogler C."/>
        </authorList>
    </citation>
    <scope>NUCLEOTIDE SEQUENCE [LARGE SCALE GENOMIC DNA]</scope>
    <source>
        <strain evidence="3 4">Enr8</strain>
    </source>
</reference>
<dbReference type="InterPro" id="IPR013096">
    <property type="entry name" value="Cupin_2"/>
</dbReference>
<feature type="compositionally biased region" description="Basic and acidic residues" evidence="1">
    <location>
        <begin position="144"/>
        <end position="157"/>
    </location>
</feature>
<keyword evidence="4" id="KW-1185">Reference proteome</keyword>
<dbReference type="SUPFAM" id="SSF51182">
    <property type="entry name" value="RmlC-like cupins"/>
    <property type="match status" value="1"/>
</dbReference>
<comment type="caution">
    <text evidence="3">The sequence shown here is derived from an EMBL/GenBank/DDBJ whole genome shotgun (WGS) entry which is preliminary data.</text>
</comment>
<dbReference type="EMBL" id="SJPF01000005">
    <property type="protein sequence ID" value="TWT30567.1"/>
    <property type="molecule type" value="Genomic_DNA"/>
</dbReference>
<feature type="domain" description="Cupin type-2" evidence="2">
    <location>
        <begin position="64"/>
        <end position="132"/>
    </location>
</feature>
<dbReference type="InterPro" id="IPR011051">
    <property type="entry name" value="RmlC_Cupin_sf"/>
</dbReference>
<dbReference type="AlphaFoldDB" id="A0A5C5UYI5"/>
<dbReference type="Proteomes" id="UP000318878">
    <property type="component" value="Unassembled WGS sequence"/>
</dbReference>
<evidence type="ECO:0000313" key="3">
    <source>
        <dbReference type="EMBL" id="TWT30567.1"/>
    </source>
</evidence>
<gene>
    <name evidence="3" type="ORF">Enr8_40880</name>
</gene>
<evidence type="ECO:0000256" key="1">
    <source>
        <dbReference type="SAM" id="MobiDB-lite"/>
    </source>
</evidence>
<evidence type="ECO:0000313" key="4">
    <source>
        <dbReference type="Proteomes" id="UP000318878"/>
    </source>
</evidence>
<sequence length="203" mass="21785">MNRFTLPVLLALGLIALVGFGVALAHEDGDVLKVTTVAKSTKQWDGAPLPAYPEGQPEITILRIIIPAGERTALHTHSVINAGVLLKGELVVHTEEGKTLKIKEGDSLIELVDKPHWGQNDGKVDAEILVFYAGVEGKGITHLLDEHDEQKSGEPKAESGSYLYDTSGLPYDNSLAPPIGSPLSRQTLSGPSPFFLFCRGRGL</sequence>
<name>A0A5C5UYI5_9BACT</name>
<dbReference type="OrthoDB" id="287220at2"/>
<organism evidence="3 4">
    <name type="scientific">Blastopirellula retiformator</name>
    <dbReference type="NCBI Taxonomy" id="2527970"/>
    <lineage>
        <taxon>Bacteria</taxon>
        <taxon>Pseudomonadati</taxon>
        <taxon>Planctomycetota</taxon>
        <taxon>Planctomycetia</taxon>
        <taxon>Pirellulales</taxon>
        <taxon>Pirellulaceae</taxon>
        <taxon>Blastopirellula</taxon>
    </lineage>
</organism>
<proteinExistence type="predicted"/>
<dbReference type="CDD" id="cd02236">
    <property type="entry name" value="cupin_CV2614-like"/>
    <property type="match status" value="1"/>
</dbReference>
<dbReference type="Gene3D" id="2.60.120.10">
    <property type="entry name" value="Jelly Rolls"/>
    <property type="match status" value="1"/>
</dbReference>
<protein>
    <submittedName>
        <fullName evidence="3">Cupin domain protein</fullName>
    </submittedName>
</protein>
<evidence type="ECO:0000259" key="2">
    <source>
        <dbReference type="Pfam" id="PF07883"/>
    </source>
</evidence>
<feature type="region of interest" description="Disordered" evidence="1">
    <location>
        <begin position="144"/>
        <end position="163"/>
    </location>
</feature>
<accession>A0A5C5UYI5</accession>
<dbReference type="RefSeq" id="WP_146435036.1">
    <property type="nucleotide sequence ID" value="NZ_SJPF01000005.1"/>
</dbReference>
<dbReference type="InterPro" id="IPR014710">
    <property type="entry name" value="RmlC-like_jellyroll"/>
</dbReference>
<dbReference type="Pfam" id="PF07883">
    <property type="entry name" value="Cupin_2"/>
    <property type="match status" value="1"/>
</dbReference>